<evidence type="ECO:0000313" key="1">
    <source>
        <dbReference type="EMBL" id="QJA70854.1"/>
    </source>
</evidence>
<protein>
    <submittedName>
        <fullName evidence="2">Uncharacterized protein</fullName>
    </submittedName>
</protein>
<evidence type="ECO:0000313" key="2">
    <source>
        <dbReference type="EMBL" id="QJA97774.1"/>
    </source>
</evidence>
<accession>A0A6M3LW10</accession>
<name>A0A6M3LW10_9ZZZZ</name>
<dbReference type="EMBL" id="MT143524">
    <property type="protein sequence ID" value="QJA97774.1"/>
    <property type="molecule type" value="Genomic_DNA"/>
</dbReference>
<organism evidence="2">
    <name type="scientific">viral metagenome</name>
    <dbReference type="NCBI Taxonomy" id="1070528"/>
    <lineage>
        <taxon>unclassified sequences</taxon>
        <taxon>metagenomes</taxon>
        <taxon>organismal metagenomes</taxon>
    </lineage>
</organism>
<reference evidence="2" key="1">
    <citation type="submission" date="2020-03" db="EMBL/GenBank/DDBJ databases">
        <title>The deep terrestrial virosphere.</title>
        <authorList>
            <person name="Holmfeldt K."/>
            <person name="Nilsson E."/>
            <person name="Simone D."/>
            <person name="Lopez-Fernandez M."/>
            <person name="Wu X."/>
            <person name="de Brujin I."/>
            <person name="Lundin D."/>
            <person name="Andersson A."/>
            <person name="Bertilsson S."/>
            <person name="Dopson M."/>
        </authorList>
    </citation>
    <scope>NUCLEOTIDE SEQUENCE</scope>
    <source>
        <strain evidence="1">MM415A03535</strain>
        <strain evidence="2">MM415B05963</strain>
    </source>
</reference>
<gene>
    <name evidence="1" type="ORF">MM415A03535_0005</name>
    <name evidence="2" type="ORF">MM415B05963_0004</name>
</gene>
<proteinExistence type="predicted"/>
<sequence>MRREGISRGECYEEGADAMFESLRPWLELAGLMLKDEGDANE</sequence>
<dbReference type="AlphaFoldDB" id="A0A6M3LW10"/>
<dbReference type="EMBL" id="MT141826">
    <property type="protein sequence ID" value="QJA70854.1"/>
    <property type="molecule type" value="Genomic_DNA"/>
</dbReference>